<protein>
    <submittedName>
        <fullName evidence="1">Uncharacterized protein</fullName>
    </submittedName>
</protein>
<dbReference type="AlphaFoldDB" id="A0A0E9S3P4"/>
<dbReference type="EMBL" id="GBXM01072760">
    <property type="protein sequence ID" value="JAH35817.1"/>
    <property type="molecule type" value="Transcribed_RNA"/>
</dbReference>
<evidence type="ECO:0000313" key="1">
    <source>
        <dbReference type="EMBL" id="JAH35817.1"/>
    </source>
</evidence>
<sequence>MFVWPKKCLKQSAVLTRTVHSLPK</sequence>
<reference evidence="1" key="2">
    <citation type="journal article" date="2015" name="Fish Shellfish Immunol.">
        <title>Early steps in the European eel (Anguilla anguilla)-Vibrio vulnificus interaction in the gills: Role of the RtxA13 toxin.</title>
        <authorList>
            <person name="Callol A."/>
            <person name="Pajuelo D."/>
            <person name="Ebbesson L."/>
            <person name="Teles M."/>
            <person name="MacKenzie S."/>
            <person name="Amaro C."/>
        </authorList>
    </citation>
    <scope>NUCLEOTIDE SEQUENCE</scope>
</reference>
<name>A0A0E9S3P4_ANGAN</name>
<reference evidence="1" key="1">
    <citation type="submission" date="2014-11" db="EMBL/GenBank/DDBJ databases">
        <authorList>
            <person name="Amaro Gonzalez C."/>
        </authorList>
    </citation>
    <scope>NUCLEOTIDE SEQUENCE</scope>
</reference>
<accession>A0A0E9S3P4</accession>
<proteinExistence type="predicted"/>
<organism evidence="1">
    <name type="scientific">Anguilla anguilla</name>
    <name type="common">European freshwater eel</name>
    <name type="synonym">Muraena anguilla</name>
    <dbReference type="NCBI Taxonomy" id="7936"/>
    <lineage>
        <taxon>Eukaryota</taxon>
        <taxon>Metazoa</taxon>
        <taxon>Chordata</taxon>
        <taxon>Craniata</taxon>
        <taxon>Vertebrata</taxon>
        <taxon>Euteleostomi</taxon>
        <taxon>Actinopterygii</taxon>
        <taxon>Neopterygii</taxon>
        <taxon>Teleostei</taxon>
        <taxon>Anguilliformes</taxon>
        <taxon>Anguillidae</taxon>
        <taxon>Anguilla</taxon>
    </lineage>
</organism>